<evidence type="ECO:0000256" key="1">
    <source>
        <dbReference type="ARBA" id="ARBA00010617"/>
    </source>
</evidence>
<dbReference type="GO" id="GO:0004497">
    <property type="term" value="F:monooxygenase activity"/>
    <property type="evidence" value="ECO:0007669"/>
    <property type="project" value="UniProtKB-KW"/>
</dbReference>
<reference evidence="8 9" key="1">
    <citation type="journal article" date="2020" name="Nat. Commun.">
        <title>Genome of Tripterygium wilfordii and identification of cytochrome P450 involved in triptolide biosynthesis.</title>
        <authorList>
            <person name="Tu L."/>
            <person name="Su P."/>
            <person name="Zhang Z."/>
            <person name="Gao L."/>
            <person name="Wang J."/>
            <person name="Hu T."/>
            <person name="Zhou J."/>
            <person name="Zhang Y."/>
            <person name="Zhao Y."/>
            <person name="Liu Y."/>
            <person name="Song Y."/>
            <person name="Tong Y."/>
            <person name="Lu Y."/>
            <person name="Yang J."/>
            <person name="Xu C."/>
            <person name="Jia M."/>
            <person name="Peters R.J."/>
            <person name="Huang L."/>
            <person name="Gao W."/>
        </authorList>
    </citation>
    <scope>NUCLEOTIDE SEQUENCE [LARGE SCALE GENOMIC DNA]</scope>
    <source>
        <strain evidence="9">cv. XIE 37</strain>
        <tissue evidence="8">Leaf</tissue>
    </source>
</reference>
<keyword evidence="5 6" id="KW-0349">Heme</keyword>
<dbReference type="PROSITE" id="PS00086">
    <property type="entry name" value="CYTOCHROME_P450"/>
    <property type="match status" value="1"/>
</dbReference>
<evidence type="ECO:0000256" key="5">
    <source>
        <dbReference type="PIRSR" id="PIRSR602401-1"/>
    </source>
</evidence>
<organism evidence="8 9">
    <name type="scientific">Tripterygium wilfordii</name>
    <name type="common">Thunder God vine</name>
    <dbReference type="NCBI Taxonomy" id="458696"/>
    <lineage>
        <taxon>Eukaryota</taxon>
        <taxon>Viridiplantae</taxon>
        <taxon>Streptophyta</taxon>
        <taxon>Embryophyta</taxon>
        <taxon>Tracheophyta</taxon>
        <taxon>Spermatophyta</taxon>
        <taxon>Magnoliopsida</taxon>
        <taxon>eudicotyledons</taxon>
        <taxon>Gunneridae</taxon>
        <taxon>Pentapetalae</taxon>
        <taxon>rosids</taxon>
        <taxon>fabids</taxon>
        <taxon>Celastrales</taxon>
        <taxon>Celastraceae</taxon>
        <taxon>Tripterygium</taxon>
    </lineage>
</organism>
<accession>A0A7J7DNB9</accession>
<evidence type="ECO:0000256" key="6">
    <source>
        <dbReference type="RuleBase" id="RU000461"/>
    </source>
</evidence>
<evidence type="ECO:0008006" key="10">
    <source>
        <dbReference type="Google" id="ProtNLM"/>
    </source>
</evidence>
<dbReference type="PANTHER" id="PTHR47950:SF14">
    <property type="entry name" value="CYTOCHROME P450 76A2-LIKE ISOFORM X1"/>
    <property type="match status" value="1"/>
</dbReference>
<dbReference type="CDD" id="cd11073">
    <property type="entry name" value="CYP76-like"/>
    <property type="match status" value="1"/>
</dbReference>
<keyword evidence="7" id="KW-0472">Membrane</keyword>
<sequence>MEWSSAFVFYLISFIISSLVFLLLRHSGSNRRRFPPGPPGWPIIGNLFDLGSMPHRSLTDFRAKYGDVIWLRLGAINTMVILSTKASTDFFKNHDLEFAERTVTETMRVHGYDQGSLALAPYGSHWRALRRLVTVEMIVSKRINETVPIRAKCVNKMLEWIEEEAGKLGVGNGVHVARFVFLSTFNLLGNLMLSRDLWDPESKDGSEFFGSMMGLLEWTGHANLADLFPWLKWLDPQGLQRRMKRDLGKALEIASEFVKERVEAKKKKKKNEEDSRGGDLKKDFLDVLLEFEGSGKDEPTKISDRDLNIFILEVFMAGAETTSSSTEWALTELLLNPESMTKAKAELNLVVGPNRKLEESDIEHLPYLQAVVKENLRLHPPIPFLVPRKAIQDTTFMGYHIPKNTQVFVDVWAIGRDPDVWDDPSRFKPERFIGSKLDFKGQNYEYLPFGAGRRMCAGVPLAHRMLHLLLGSLIHQFDWELDSSVTPETLDTKDKMGVTVRKSEPLLAVPKKCVV</sequence>
<dbReference type="Pfam" id="PF00067">
    <property type="entry name" value="p450"/>
    <property type="match status" value="1"/>
</dbReference>
<dbReference type="InterPro" id="IPR017972">
    <property type="entry name" value="Cyt_P450_CS"/>
</dbReference>
<dbReference type="InParanoid" id="A0A7J7DNB9"/>
<dbReference type="SUPFAM" id="SSF48264">
    <property type="entry name" value="Cytochrome P450"/>
    <property type="match status" value="1"/>
</dbReference>
<dbReference type="InterPro" id="IPR036396">
    <property type="entry name" value="Cyt_P450_sf"/>
</dbReference>
<feature type="transmembrane region" description="Helical" evidence="7">
    <location>
        <begin position="6"/>
        <end position="24"/>
    </location>
</feature>
<dbReference type="Proteomes" id="UP000593562">
    <property type="component" value="Unassembled WGS sequence"/>
</dbReference>
<comment type="similarity">
    <text evidence="1 6">Belongs to the cytochrome P450 family.</text>
</comment>
<evidence type="ECO:0000313" key="9">
    <source>
        <dbReference type="Proteomes" id="UP000593562"/>
    </source>
</evidence>
<keyword evidence="9" id="KW-1185">Reference proteome</keyword>
<evidence type="ECO:0000256" key="3">
    <source>
        <dbReference type="ARBA" id="ARBA00023002"/>
    </source>
</evidence>
<dbReference type="PRINTS" id="PR00463">
    <property type="entry name" value="EP450I"/>
</dbReference>
<evidence type="ECO:0000313" key="8">
    <source>
        <dbReference type="EMBL" id="KAF5747838.1"/>
    </source>
</evidence>
<keyword evidence="3 6" id="KW-0560">Oxidoreductase</keyword>
<dbReference type="GO" id="GO:0020037">
    <property type="term" value="F:heme binding"/>
    <property type="evidence" value="ECO:0007669"/>
    <property type="project" value="InterPro"/>
</dbReference>
<dbReference type="PRINTS" id="PR00385">
    <property type="entry name" value="P450"/>
</dbReference>
<protein>
    <recommendedName>
        <fullName evidence="10">Cytochrome P450 76A2-like</fullName>
    </recommendedName>
</protein>
<keyword evidence="2 5" id="KW-0479">Metal-binding</keyword>
<dbReference type="InterPro" id="IPR002401">
    <property type="entry name" value="Cyt_P450_E_grp-I"/>
</dbReference>
<dbReference type="OrthoDB" id="1055148at2759"/>
<comment type="cofactor">
    <cofactor evidence="5">
        <name>heme</name>
        <dbReference type="ChEBI" id="CHEBI:30413"/>
    </cofactor>
</comment>
<comment type="caution">
    <text evidence="8">The sequence shown here is derived from an EMBL/GenBank/DDBJ whole genome shotgun (WGS) entry which is preliminary data.</text>
</comment>
<evidence type="ECO:0000256" key="4">
    <source>
        <dbReference type="ARBA" id="ARBA00023004"/>
    </source>
</evidence>
<dbReference type="EMBL" id="JAAARO010000005">
    <property type="protein sequence ID" value="KAF5747838.1"/>
    <property type="molecule type" value="Genomic_DNA"/>
</dbReference>
<dbReference type="GO" id="GO:0005506">
    <property type="term" value="F:iron ion binding"/>
    <property type="evidence" value="ECO:0007669"/>
    <property type="project" value="InterPro"/>
</dbReference>
<proteinExistence type="inferred from homology"/>
<keyword evidence="7" id="KW-1133">Transmembrane helix</keyword>
<dbReference type="InterPro" id="IPR001128">
    <property type="entry name" value="Cyt_P450"/>
</dbReference>
<dbReference type="AlphaFoldDB" id="A0A7J7DNB9"/>
<dbReference type="FunFam" id="1.10.630.10:FF:000007">
    <property type="entry name" value="Cytochrome P450 76C4"/>
    <property type="match status" value="1"/>
</dbReference>
<keyword evidence="7" id="KW-0812">Transmembrane</keyword>
<keyword evidence="6" id="KW-0503">Monooxygenase</keyword>
<dbReference type="Gene3D" id="1.10.630.10">
    <property type="entry name" value="Cytochrome P450"/>
    <property type="match status" value="1"/>
</dbReference>
<evidence type="ECO:0000256" key="7">
    <source>
        <dbReference type="SAM" id="Phobius"/>
    </source>
</evidence>
<feature type="binding site" description="axial binding residue" evidence="5">
    <location>
        <position position="456"/>
    </location>
    <ligand>
        <name>heme</name>
        <dbReference type="ChEBI" id="CHEBI:30413"/>
    </ligand>
    <ligandPart>
        <name>Fe</name>
        <dbReference type="ChEBI" id="CHEBI:18248"/>
    </ligandPart>
</feature>
<keyword evidence="4 5" id="KW-0408">Iron</keyword>
<dbReference type="PANTHER" id="PTHR47950">
    <property type="entry name" value="CYTOCHROME P450, FAMILY 76, SUBFAMILY C, POLYPEPTIDE 5-RELATED"/>
    <property type="match status" value="1"/>
</dbReference>
<evidence type="ECO:0000256" key="2">
    <source>
        <dbReference type="ARBA" id="ARBA00022723"/>
    </source>
</evidence>
<dbReference type="GO" id="GO:0016705">
    <property type="term" value="F:oxidoreductase activity, acting on paired donors, with incorporation or reduction of molecular oxygen"/>
    <property type="evidence" value="ECO:0007669"/>
    <property type="project" value="InterPro"/>
</dbReference>
<name>A0A7J7DNB9_TRIWF</name>
<gene>
    <name evidence="8" type="ORF">HS088_TW05G00565</name>
</gene>